<evidence type="ECO:0000256" key="1">
    <source>
        <dbReference type="ARBA" id="ARBA00004196"/>
    </source>
</evidence>
<dbReference type="SUPFAM" id="SSF46626">
    <property type="entry name" value="Cytochrome c"/>
    <property type="match status" value="2"/>
</dbReference>
<dbReference type="GO" id="GO:0020037">
    <property type="term" value="F:heme binding"/>
    <property type="evidence" value="ECO:0007669"/>
    <property type="project" value="InterPro"/>
</dbReference>
<feature type="chain" id="PRO_5042173600" description="Di-haem cytochrome c peroxidase domain-containing protein" evidence="5">
    <location>
        <begin position="22"/>
        <end position="367"/>
    </location>
</feature>
<dbReference type="Gene3D" id="1.10.760.10">
    <property type="entry name" value="Cytochrome c-like domain"/>
    <property type="match status" value="2"/>
</dbReference>
<accession>A0AAE0W9C0</accession>
<keyword evidence="3 5" id="KW-0732">Signal</keyword>
<dbReference type="GO" id="GO:0009055">
    <property type="term" value="F:electron transfer activity"/>
    <property type="evidence" value="ECO:0007669"/>
    <property type="project" value="InterPro"/>
</dbReference>
<dbReference type="AlphaFoldDB" id="A0AAE0W9C0"/>
<feature type="signal peptide" evidence="5">
    <location>
        <begin position="1"/>
        <end position="21"/>
    </location>
</feature>
<dbReference type="Pfam" id="PF03150">
    <property type="entry name" value="CCP_MauG"/>
    <property type="match status" value="1"/>
</dbReference>
<dbReference type="PANTHER" id="PTHR30600">
    <property type="entry name" value="CYTOCHROME C PEROXIDASE-RELATED"/>
    <property type="match status" value="1"/>
</dbReference>
<name>A0AAE0W9C0_9BIVA</name>
<organism evidence="7 8">
    <name type="scientific">Potamilus streckersoni</name>
    <dbReference type="NCBI Taxonomy" id="2493646"/>
    <lineage>
        <taxon>Eukaryota</taxon>
        <taxon>Metazoa</taxon>
        <taxon>Spiralia</taxon>
        <taxon>Lophotrochozoa</taxon>
        <taxon>Mollusca</taxon>
        <taxon>Bivalvia</taxon>
        <taxon>Autobranchia</taxon>
        <taxon>Heteroconchia</taxon>
        <taxon>Palaeoheterodonta</taxon>
        <taxon>Unionida</taxon>
        <taxon>Unionoidea</taxon>
        <taxon>Unionidae</taxon>
        <taxon>Ambleminae</taxon>
        <taxon>Lampsilini</taxon>
        <taxon>Potamilus</taxon>
    </lineage>
</organism>
<evidence type="ECO:0000256" key="4">
    <source>
        <dbReference type="ARBA" id="ARBA00023002"/>
    </source>
</evidence>
<evidence type="ECO:0000313" key="7">
    <source>
        <dbReference type="EMBL" id="KAK3606883.1"/>
    </source>
</evidence>
<sequence length="367" mass="38588">MMKNNIILSFVILSVLAVACGKADGSGSSTDSGDPASTTCAATEQTVTTAVTGTAVQAKFGTKINLTSPADYAGQSVPSYITKCNGAGISNAKATLGRVLFYDKALSIDDTVSCASCHQQAFAFSDPDISSDGVSGGKTGRHSMRLVNARFAEEVKFFWDERAASLEAQTTQPIQDHNEMGFSGQSGRGIIYVCLRGHCHYRSAAAGSPIHFVRSIQSFDSKYDTGITAVNGNHNAQFTNFSTDENAGKALFTARATFDAAGNRTGGGAGCAGCHRPPEFDIDNNSRNNGIIASFSGSTDTTVTRSPTLRDTVNASGTLNGPLMHTGGFTSLADVVRHYNGGINNVTNLDNRLRPNGQPQRLQLTDA</sequence>
<gene>
    <name evidence="7" type="ORF">CHS0354_018477</name>
</gene>
<dbReference type="PROSITE" id="PS51257">
    <property type="entry name" value="PROKAR_LIPOPROTEIN"/>
    <property type="match status" value="1"/>
</dbReference>
<reference evidence="7" key="1">
    <citation type="journal article" date="2021" name="Genome Biol. Evol.">
        <title>A High-Quality Reference Genome for a Parasitic Bivalve with Doubly Uniparental Inheritance (Bivalvia: Unionida).</title>
        <authorList>
            <person name="Smith C.H."/>
        </authorList>
    </citation>
    <scope>NUCLEOTIDE SEQUENCE</scope>
    <source>
        <strain evidence="7">CHS0354</strain>
    </source>
</reference>
<protein>
    <recommendedName>
        <fullName evidence="6">Di-haem cytochrome c peroxidase domain-containing protein</fullName>
    </recommendedName>
</protein>
<dbReference type="InterPro" id="IPR004852">
    <property type="entry name" value="Di-haem_cyt_c_peroxidsae"/>
</dbReference>
<dbReference type="InterPro" id="IPR036909">
    <property type="entry name" value="Cyt_c-like_dom_sf"/>
</dbReference>
<comment type="caution">
    <text evidence="7">The sequence shown here is derived from an EMBL/GenBank/DDBJ whole genome shotgun (WGS) entry which is preliminary data.</text>
</comment>
<evidence type="ECO:0000313" key="8">
    <source>
        <dbReference type="Proteomes" id="UP001195483"/>
    </source>
</evidence>
<keyword evidence="8" id="KW-1185">Reference proteome</keyword>
<feature type="domain" description="Di-haem cytochrome c peroxidase" evidence="6">
    <location>
        <begin position="92"/>
        <end position="183"/>
    </location>
</feature>
<reference evidence="7" key="3">
    <citation type="submission" date="2023-05" db="EMBL/GenBank/DDBJ databases">
        <authorList>
            <person name="Smith C.H."/>
        </authorList>
    </citation>
    <scope>NUCLEOTIDE SEQUENCE</scope>
    <source>
        <strain evidence="7">CHS0354</strain>
        <tissue evidence="7">Mantle</tissue>
    </source>
</reference>
<dbReference type="GO" id="GO:0004130">
    <property type="term" value="F:cytochrome-c peroxidase activity"/>
    <property type="evidence" value="ECO:0007669"/>
    <property type="project" value="TreeGrafter"/>
</dbReference>
<keyword evidence="4" id="KW-0560">Oxidoreductase</keyword>
<dbReference type="EMBL" id="JAEAOA010001141">
    <property type="protein sequence ID" value="KAK3606883.1"/>
    <property type="molecule type" value="Genomic_DNA"/>
</dbReference>
<evidence type="ECO:0000256" key="3">
    <source>
        <dbReference type="ARBA" id="ARBA00022729"/>
    </source>
</evidence>
<comment type="similarity">
    <text evidence="2">Belongs to the cytochrome c family.</text>
</comment>
<evidence type="ECO:0000256" key="2">
    <source>
        <dbReference type="ARBA" id="ARBA00006488"/>
    </source>
</evidence>
<comment type="subcellular location">
    <subcellularLocation>
        <location evidence="1">Cell envelope</location>
    </subcellularLocation>
</comment>
<evidence type="ECO:0000256" key="5">
    <source>
        <dbReference type="SAM" id="SignalP"/>
    </source>
</evidence>
<dbReference type="PANTHER" id="PTHR30600:SF10">
    <property type="entry name" value="BLL6722 PROTEIN"/>
    <property type="match status" value="1"/>
</dbReference>
<proteinExistence type="inferred from homology"/>
<dbReference type="InterPro" id="IPR051395">
    <property type="entry name" value="Cytochrome_c_Peroxidase/MauG"/>
</dbReference>
<reference evidence="7" key="2">
    <citation type="journal article" date="2021" name="Genome Biol. Evol.">
        <title>Developing a high-quality reference genome for a parasitic bivalve with doubly uniparental inheritance (Bivalvia: Unionida).</title>
        <authorList>
            <person name="Smith C.H."/>
        </authorList>
    </citation>
    <scope>NUCLEOTIDE SEQUENCE</scope>
    <source>
        <strain evidence="7">CHS0354</strain>
        <tissue evidence="7">Mantle</tissue>
    </source>
</reference>
<dbReference type="Proteomes" id="UP001195483">
    <property type="component" value="Unassembled WGS sequence"/>
</dbReference>
<evidence type="ECO:0000259" key="6">
    <source>
        <dbReference type="Pfam" id="PF03150"/>
    </source>
</evidence>